<accession>A0ABR2HEE8</accession>
<evidence type="ECO:0000259" key="1">
    <source>
        <dbReference type="Pfam" id="PF14229"/>
    </source>
</evidence>
<dbReference type="EMBL" id="JAPFFF010000030">
    <property type="protein sequence ID" value="KAK8845785.1"/>
    <property type="molecule type" value="Genomic_DNA"/>
</dbReference>
<sequence length="136" mass="15062">MSSYKIQLVEGIDKATAKKFIEAGVATSEQLLDTCASPAGRKSFAEKTGVSEQQILTWTNHADLIRIKGVGPHFAELLEAAGVDTVKEFKMRNAANLYTKMEEVNKEKKLCGRLPTQAQLQKMIDQASKMPPKMTY</sequence>
<dbReference type="Gene3D" id="1.10.150.20">
    <property type="entry name" value="5' to 3' exonuclease, C-terminal subdomain"/>
    <property type="match status" value="2"/>
</dbReference>
<evidence type="ECO:0000313" key="2">
    <source>
        <dbReference type="EMBL" id="KAK8845785.1"/>
    </source>
</evidence>
<protein>
    <recommendedName>
        <fullName evidence="1">DUF4332 domain-containing protein</fullName>
    </recommendedName>
</protein>
<dbReference type="Pfam" id="PF14229">
    <property type="entry name" value="DUF4332"/>
    <property type="match status" value="1"/>
</dbReference>
<evidence type="ECO:0000313" key="3">
    <source>
        <dbReference type="Proteomes" id="UP001470230"/>
    </source>
</evidence>
<keyword evidence="3" id="KW-1185">Reference proteome</keyword>
<dbReference type="Proteomes" id="UP001470230">
    <property type="component" value="Unassembled WGS sequence"/>
</dbReference>
<dbReference type="InterPro" id="IPR025567">
    <property type="entry name" value="DUF4332"/>
</dbReference>
<organism evidence="2 3">
    <name type="scientific">Tritrichomonas musculus</name>
    <dbReference type="NCBI Taxonomy" id="1915356"/>
    <lineage>
        <taxon>Eukaryota</taxon>
        <taxon>Metamonada</taxon>
        <taxon>Parabasalia</taxon>
        <taxon>Tritrichomonadida</taxon>
        <taxon>Tritrichomonadidae</taxon>
        <taxon>Tritrichomonas</taxon>
    </lineage>
</organism>
<reference evidence="2 3" key="1">
    <citation type="submission" date="2024-04" db="EMBL/GenBank/DDBJ databases">
        <title>Tritrichomonas musculus Genome.</title>
        <authorList>
            <person name="Alves-Ferreira E."/>
            <person name="Grigg M."/>
            <person name="Lorenzi H."/>
            <person name="Galac M."/>
        </authorList>
    </citation>
    <scope>NUCLEOTIDE SEQUENCE [LARGE SCALE GENOMIC DNA]</scope>
    <source>
        <strain evidence="2 3">EAF2021</strain>
    </source>
</reference>
<feature type="domain" description="DUF4332" evidence="1">
    <location>
        <begin position="10"/>
        <end position="129"/>
    </location>
</feature>
<gene>
    <name evidence="2" type="ORF">M9Y10_020705</name>
</gene>
<proteinExistence type="predicted"/>
<name>A0ABR2HEE8_9EUKA</name>
<comment type="caution">
    <text evidence="2">The sequence shown here is derived from an EMBL/GenBank/DDBJ whole genome shotgun (WGS) entry which is preliminary data.</text>
</comment>